<accession>A0ABD6D149</accession>
<keyword evidence="3" id="KW-1185">Reference proteome</keyword>
<dbReference type="RefSeq" id="WP_256404892.1">
    <property type="nucleotide sequence ID" value="NZ_CP187151.1"/>
</dbReference>
<evidence type="ECO:0000313" key="3">
    <source>
        <dbReference type="Proteomes" id="UP001597075"/>
    </source>
</evidence>
<feature type="region of interest" description="Disordered" evidence="1">
    <location>
        <begin position="28"/>
        <end position="51"/>
    </location>
</feature>
<comment type="caution">
    <text evidence="2">The sequence shown here is derived from an EMBL/GenBank/DDBJ whole genome shotgun (WGS) entry which is preliminary data.</text>
</comment>
<sequence>MDHPDEGEQVLVLGVSAPGAAEIDHVAAEHRPRSGGRRRARCDDTGRDPTLRRSAGLDAELRRRITAFDEIDICEHSDPTDIDEELSE</sequence>
<organism evidence="2 3">
    <name type="scientific">Haloplanus ruber</name>
    <dbReference type="NCBI Taxonomy" id="869892"/>
    <lineage>
        <taxon>Archaea</taxon>
        <taxon>Methanobacteriati</taxon>
        <taxon>Methanobacteriota</taxon>
        <taxon>Stenosarchaea group</taxon>
        <taxon>Halobacteria</taxon>
        <taxon>Halobacteriales</taxon>
        <taxon>Haloferacaceae</taxon>
        <taxon>Haloplanus</taxon>
    </lineage>
</organism>
<evidence type="ECO:0000256" key="1">
    <source>
        <dbReference type="SAM" id="MobiDB-lite"/>
    </source>
</evidence>
<dbReference type="EMBL" id="JBHUDL010000010">
    <property type="protein sequence ID" value="MFD1634651.1"/>
    <property type="molecule type" value="Genomic_DNA"/>
</dbReference>
<gene>
    <name evidence="2" type="ORF">ACFSBJ_13050</name>
</gene>
<evidence type="ECO:0000313" key="2">
    <source>
        <dbReference type="EMBL" id="MFD1634651.1"/>
    </source>
</evidence>
<reference evidence="2 3" key="1">
    <citation type="journal article" date="2019" name="Int. J. Syst. Evol. Microbiol.">
        <title>The Global Catalogue of Microorganisms (GCM) 10K type strain sequencing project: providing services to taxonomists for standard genome sequencing and annotation.</title>
        <authorList>
            <consortium name="The Broad Institute Genomics Platform"/>
            <consortium name="The Broad Institute Genome Sequencing Center for Infectious Disease"/>
            <person name="Wu L."/>
            <person name="Ma J."/>
        </authorList>
    </citation>
    <scope>NUCLEOTIDE SEQUENCE [LARGE SCALE GENOMIC DNA]</scope>
    <source>
        <strain evidence="2 3">CGMCC 1.10594</strain>
    </source>
</reference>
<dbReference type="Proteomes" id="UP001597075">
    <property type="component" value="Unassembled WGS sequence"/>
</dbReference>
<feature type="compositionally biased region" description="Basic and acidic residues" evidence="1">
    <location>
        <begin position="41"/>
        <end position="51"/>
    </location>
</feature>
<protein>
    <submittedName>
        <fullName evidence="2">Uncharacterized protein</fullName>
    </submittedName>
</protein>
<name>A0ABD6D149_9EURY</name>
<dbReference type="AlphaFoldDB" id="A0ABD6D149"/>
<proteinExistence type="predicted"/>